<dbReference type="EMBL" id="SMCO01000001">
    <property type="protein sequence ID" value="TCV90038.1"/>
    <property type="molecule type" value="Genomic_DNA"/>
</dbReference>
<name>A0A4R3YFR5_9PROT</name>
<dbReference type="AlphaFoldDB" id="A0A4R3YFR5"/>
<sequence>MVEHKDNITGTITLCFDTPLGLDVDATHKSDVDQLRVNGRKLVEITNFATKGTFNNKRIMASFAHIAFIYARYIHGCTDFVIEVKPSSHYYEKMLEFRRCSKEKLCTWRKKDEMSVLLCLDLDHMGKQIGKFGGSLQPPPGEKSLYPYFFSKQDEIGITNRLKQG</sequence>
<dbReference type="OrthoDB" id="9783696at2"/>
<protein>
    <recommendedName>
        <fullName evidence="1">N-acyl amino acid synthase FeeM catalytic core domain-containing protein</fullName>
    </recommendedName>
</protein>
<proteinExistence type="predicted"/>
<keyword evidence="3" id="KW-1185">Reference proteome</keyword>
<evidence type="ECO:0000313" key="3">
    <source>
        <dbReference type="Proteomes" id="UP000295367"/>
    </source>
</evidence>
<comment type="caution">
    <text evidence="2">The sequence shown here is derived from an EMBL/GenBank/DDBJ whole genome shotgun (WGS) entry which is preliminary data.</text>
</comment>
<reference evidence="2 3" key="1">
    <citation type="submission" date="2019-03" db="EMBL/GenBank/DDBJ databases">
        <title>Genomic Encyclopedia of Type Strains, Phase IV (KMG-IV): sequencing the most valuable type-strain genomes for metagenomic binning, comparative biology and taxonomic classification.</title>
        <authorList>
            <person name="Goeker M."/>
        </authorList>
    </citation>
    <scope>NUCLEOTIDE SEQUENCE [LARGE SCALE GENOMIC DNA]</scope>
    <source>
        <strain evidence="2 3">DSM 100309</strain>
    </source>
</reference>
<evidence type="ECO:0000313" key="2">
    <source>
        <dbReference type="EMBL" id="TCV90038.1"/>
    </source>
</evidence>
<organism evidence="2 3">
    <name type="scientific">Sulfurirhabdus autotrophica</name>
    <dbReference type="NCBI Taxonomy" id="1706046"/>
    <lineage>
        <taxon>Bacteria</taxon>
        <taxon>Pseudomonadati</taxon>
        <taxon>Pseudomonadota</taxon>
        <taxon>Betaproteobacteria</taxon>
        <taxon>Nitrosomonadales</taxon>
        <taxon>Sulfuricellaceae</taxon>
        <taxon>Sulfurirhabdus</taxon>
    </lineage>
</organism>
<gene>
    <name evidence="2" type="ORF">EDC63_1012</name>
</gene>
<accession>A0A4R3YFR5</accession>
<dbReference type="Pfam" id="PF21926">
    <property type="entry name" value="FeeM"/>
    <property type="match status" value="1"/>
</dbReference>
<dbReference type="InterPro" id="IPR054597">
    <property type="entry name" value="FeeM_cat"/>
</dbReference>
<feature type="domain" description="N-acyl amino acid synthase FeeM catalytic core" evidence="1">
    <location>
        <begin position="2"/>
        <end position="107"/>
    </location>
</feature>
<dbReference type="Gene3D" id="3.40.630.30">
    <property type="match status" value="1"/>
</dbReference>
<evidence type="ECO:0000259" key="1">
    <source>
        <dbReference type="Pfam" id="PF21926"/>
    </source>
</evidence>
<dbReference type="Proteomes" id="UP000295367">
    <property type="component" value="Unassembled WGS sequence"/>
</dbReference>